<dbReference type="EMBL" id="PGCJ01001029">
    <property type="protein sequence ID" value="PLW11185.1"/>
    <property type="molecule type" value="Genomic_DNA"/>
</dbReference>
<feature type="domain" description="FAS1" evidence="3">
    <location>
        <begin position="432"/>
        <end position="494"/>
    </location>
</feature>
<dbReference type="InterPro" id="IPR050904">
    <property type="entry name" value="Adhesion/Biosynth-related"/>
</dbReference>
<dbReference type="Proteomes" id="UP000235388">
    <property type="component" value="Unassembled WGS sequence"/>
</dbReference>
<evidence type="ECO:0000313" key="5">
    <source>
        <dbReference type="Proteomes" id="UP000235388"/>
    </source>
</evidence>
<dbReference type="GO" id="GO:0016236">
    <property type="term" value="P:macroautophagy"/>
    <property type="evidence" value="ECO:0007669"/>
    <property type="project" value="TreeGrafter"/>
</dbReference>
<dbReference type="Gene3D" id="2.30.180.10">
    <property type="entry name" value="FAS1 domain"/>
    <property type="match status" value="2"/>
</dbReference>
<keyword evidence="5" id="KW-1185">Reference proteome</keyword>
<reference evidence="4 5" key="1">
    <citation type="submission" date="2017-11" db="EMBL/GenBank/DDBJ databases">
        <title>De novo assembly and phasing of dikaryotic genomes from two isolates of Puccinia coronata f. sp. avenae, the causal agent of oat crown rust.</title>
        <authorList>
            <person name="Miller M.E."/>
            <person name="Zhang Y."/>
            <person name="Omidvar V."/>
            <person name="Sperschneider J."/>
            <person name="Schwessinger B."/>
            <person name="Raley C."/>
            <person name="Palmer J.M."/>
            <person name="Garnica D."/>
            <person name="Upadhyaya N."/>
            <person name="Rathjen J."/>
            <person name="Taylor J.M."/>
            <person name="Park R.F."/>
            <person name="Dodds P.N."/>
            <person name="Hirsch C.D."/>
            <person name="Kianian S.F."/>
            <person name="Figueroa M."/>
        </authorList>
    </citation>
    <scope>NUCLEOTIDE SEQUENCE [LARGE SCALE GENOMIC DNA]</scope>
    <source>
        <strain evidence="4">12NC29</strain>
    </source>
</reference>
<gene>
    <name evidence="4" type="ORF">PCANC_18785</name>
</gene>
<organism evidence="4 5">
    <name type="scientific">Puccinia coronata f. sp. avenae</name>
    <dbReference type="NCBI Taxonomy" id="200324"/>
    <lineage>
        <taxon>Eukaryota</taxon>
        <taxon>Fungi</taxon>
        <taxon>Dikarya</taxon>
        <taxon>Basidiomycota</taxon>
        <taxon>Pucciniomycotina</taxon>
        <taxon>Pucciniomycetes</taxon>
        <taxon>Pucciniales</taxon>
        <taxon>Pucciniaceae</taxon>
        <taxon>Puccinia</taxon>
    </lineage>
</organism>
<dbReference type="GO" id="GO:0005615">
    <property type="term" value="C:extracellular space"/>
    <property type="evidence" value="ECO:0007669"/>
    <property type="project" value="TreeGrafter"/>
</dbReference>
<name>A0A2N5SDC7_9BASI</name>
<dbReference type="Pfam" id="PF02469">
    <property type="entry name" value="Fasciclin"/>
    <property type="match status" value="1"/>
</dbReference>
<evidence type="ECO:0000256" key="2">
    <source>
        <dbReference type="SAM" id="SignalP"/>
    </source>
</evidence>
<dbReference type="AlphaFoldDB" id="A0A2N5SDC7"/>
<dbReference type="InterPro" id="IPR000782">
    <property type="entry name" value="FAS1_domain"/>
</dbReference>
<comment type="caution">
    <text evidence="4">The sequence shown here is derived from an EMBL/GenBank/DDBJ whole genome shotgun (WGS) entry which is preliminary data.</text>
</comment>
<feature type="signal peptide" evidence="2">
    <location>
        <begin position="1"/>
        <end position="21"/>
    </location>
</feature>
<dbReference type="PANTHER" id="PTHR10900:SF122">
    <property type="entry name" value="FAS1 DOMAIN-CONTAINING PROTEIN"/>
    <property type="match status" value="1"/>
</dbReference>
<dbReference type="SUPFAM" id="SSF82153">
    <property type="entry name" value="FAS1 domain"/>
    <property type="match status" value="2"/>
</dbReference>
<evidence type="ECO:0000259" key="3">
    <source>
        <dbReference type="Pfam" id="PF02469"/>
    </source>
</evidence>
<dbReference type="PANTHER" id="PTHR10900">
    <property type="entry name" value="PERIOSTIN-RELATED"/>
    <property type="match status" value="1"/>
</dbReference>
<proteinExistence type="predicted"/>
<dbReference type="STRING" id="200324.A0A2N5SDC7"/>
<evidence type="ECO:0000313" key="4">
    <source>
        <dbReference type="EMBL" id="PLW11185.1"/>
    </source>
</evidence>
<evidence type="ECO:0000256" key="1">
    <source>
        <dbReference type="SAM" id="MobiDB-lite"/>
    </source>
</evidence>
<sequence>MLSSAVSWLCAASLLVGLATPTPVSVSQQLAFQAEPTTTTTTLIEAYESSSFDDAQPLTPKNPLATTNALYGDLALPFSAPSLAHLLQGLVNSLLLLSVPLKHHHHLQEPIDCTKYTIGEVLNWTLHHTPKPSYHGKDAPPPPLHRLAWLVNLSHPIQEALYNPDADLTLFAPDDEALTPPSKKRHHLLQQVPSLNPFLAASSLDQASVHGESTHLFWDALEAIESKKQCHHMADAWYGSEGDDEPSDRKKKFFLHAVEMVLKYHISPGSKKIHEILDSSTLPTALPILPDPKAARFRLRVGPAFPHHSKPGEILLNFFTKLDVVKHRPIQTKNGVIYIVEKVPLLPPLSPLSELFLFPKPFSTLTSALQKTHLDQTLLPRWENKTIPLSVDPTEHLVPGSALNGDMHDVDERVQSVLSSLTGGHGGKLVKPSFTVFAPTNHAFRSLGPAANAFLFSPFGFHILRYILSFHIVPDIIWNTDHCERTKVSTSSAGAGGAEACTLDSHTYEQDEFTGPIGLHPFPPTPGKVNVTEFSLGTLLGSRKNESLPLTLVKFRHLGKGPIIRRVYVRPTGEKEHLSGPPDKHAIPVVVADGVAWGGALHMIPKLVHPPVPEGHGHRKDMQRASISNGAAITRPGAKFGGLRGVFGLQRSRDISCQRWRGWTNPAFGCYLWQLRLPEIHPRHQSAVHNLDICDASVTSWDICLQPATARLIHPQTIGDALKSEGRRLAPQEPSASVTPACGDDWMSHRPGCFHGGHPIKSQIKTMRTRSQTKLPAPTRHSAKKRPDPPKKSLLQCHIPVRIAQFWLDNPRYHQLTGLPHLHFSWNLAKELKAHDGVEIGRKDLLAILDHLNITSRVQLVERAKDAFFEQTHKRMQFEAAWHLLRQHPTWMKHAASEEINSELDAADLPADSSVSALRQRFSRVQLDSPEGSEHQQ</sequence>
<accession>A0A2N5SDC7</accession>
<dbReference type="GO" id="GO:0000329">
    <property type="term" value="C:fungal-type vacuole membrane"/>
    <property type="evidence" value="ECO:0007669"/>
    <property type="project" value="TreeGrafter"/>
</dbReference>
<keyword evidence="2" id="KW-0732">Signal</keyword>
<protein>
    <recommendedName>
        <fullName evidence="3">FAS1 domain-containing protein</fullName>
    </recommendedName>
</protein>
<dbReference type="OrthoDB" id="7700931at2759"/>
<feature type="region of interest" description="Disordered" evidence="1">
    <location>
        <begin position="769"/>
        <end position="791"/>
    </location>
</feature>
<dbReference type="InterPro" id="IPR036378">
    <property type="entry name" value="FAS1_dom_sf"/>
</dbReference>
<feature type="chain" id="PRO_5014982623" description="FAS1 domain-containing protein" evidence="2">
    <location>
        <begin position="22"/>
        <end position="937"/>
    </location>
</feature>